<sequence>ETKGNFYDLIFNCKRRLAIKCLHAPSHNKYDLAAEQKLDSLVPVIHETMPIESPNSARTLPGYLIRLPLVFSTYLTEMMISSRQLALLRFINVMFNQTDLLGLELDYLIEILALNRWYKSMILKLVSNAEVPVSFYVTYSFVRPEQVARHSNTKHSLGRVFKDQVIIRRDTLIEIVCSCNALQAFSVNDTMIINICSLHGYAAAIHMSFIPCKPIVFGCGHFYVVGRRNKDTQKCNELAENLIQYTSYHICQSQMEVNLSKETIRRLTCAFRSAEYVLFTLGGTECFIHCILNNISDPYHHWPTMLSFQMTIDFLTLRTILFLVALTLLVIQLNRILE</sequence>
<dbReference type="AlphaFoldDB" id="A0A8C4TD74"/>
<keyword evidence="1" id="KW-0812">Transmembrane</keyword>
<feature type="transmembrane region" description="Helical" evidence="1">
    <location>
        <begin position="315"/>
        <end position="333"/>
    </location>
</feature>
<dbReference type="Proteomes" id="UP000694620">
    <property type="component" value="Unassembled WGS sequence"/>
</dbReference>
<keyword evidence="1" id="KW-1133">Transmembrane helix</keyword>
<evidence type="ECO:0000313" key="2">
    <source>
        <dbReference type="Ensembl" id="ENSECRP00000028798.1"/>
    </source>
</evidence>
<evidence type="ECO:0000313" key="3">
    <source>
        <dbReference type="Proteomes" id="UP000694620"/>
    </source>
</evidence>
<accession>A0A8C4TD74</accession>
<organism evidence="2 3">
    <name type="scientific">Erpetoichthys calabaricus</name>
    <name type="common">Rope fish</name>
    <name type="synonym">Calamoichthys calabaricus</name>
    <dbReference type="NCBI Taxonomy" id="27687"/>
    <lineage>
        <taxon>Eukaryota</taxon>
        <taxon>Metazoa</taxon>
        <taxon>Chordata</taxon>
        <taxon>Craniata</taxon>
        <taxon>Vertebrata</taxon>
        <taxon>Euteleostomi</taxon>
        <taxon>Actinopterygii</taxon>
        <taxon>Polypteriformes</taxon>
        <taxon>Polypteridae</taxon>
        <taxon>Erpetoichthys</taxon>
    </lineage>
</organism>
<keyword evidence="1" id="KW-0472">Membrane</keyword>
<keyword evidence="3" id="KW-1185">Reference proteome</keyword>
<protein>
    <submittedName>
        <fullName evidence="2">Uncharacterized protein</fullName>
    </submittedName>
</protein>
<reference evidence="2" key="1">
    <citation type="submission" date="2025-08" db="UniProtKB">
        <authorList>
            <consortium name="Ensembl"/>
        </authorList>
    </citation>
    <scope>IDENTIFICATION</scope>
</reference>
<proteinExistence type="predicted"/>
<evidence type="ECO:0000256" key="1">
    <source>
        <dbReference type="SAM" id="Phobius"/>
    </source>
</evidence>
<name>A0A8C4TD74_ERPCA</name>
<dbReference type="Ensembl" id="ENSECRT00000029410.1">
    <property type="protein sequence ID" value="ENSECRP00000028798.1"/>
    <property type="gene ID" value="ENSECRG00000019491.1"/>
</dbReference>
<reference evidence="2" key="2">
    <citation type="submission" date="2025-09" db="UniProtKB">
        <authorList>
            <consortium name="Ensembl"/>
        </authorList>
    </citation>
    <scope>IDENTIFICATION</scope>
</reference>